<accession>A0ABT0CFD2</accession>
<evidence type="ECO:0000313" key="2">
    <source>
        <dbReference type="Proteomes" id="UP000830835"/>
    </source>
</evidence>
<protein>
    <submittedName>
        <fullName evidence="1">Uncharacterized protein</fullName>
    </submittedName>
</protein>
<feature type="non-terminal residue" evidence="1">
    <location>
        <position position="1"/>
    </location>
</feature>
<reference evidence="1" key="1">
    <citation type="submission" date="2021-02" db="EMBL/GenBank/DDBJ databases">
        <title>The CRISPR/cas machinery reduction and long-range gene transfer in the hot spring cyanobacterium Synechococcus.</title>
        <authorList>
            <person name="Dvorak P."/>
            <person name="Jahodarova E."/>
            <person name="Hasler P."/>
            <person name="Poulickova A."/>
        </authorList>
    </citation>
    <scope>NUCLEOTIDE SEQUENCE</scope>
    <source>
        <strain evidence="1">Rupite</strain>
    </source>
</reference>
<comment type="caution">
    <text evidence="1">The sequence shown here is derived from an EMBL/GenBank/DDBJ whole genome shotgun (WGS) entry which is preliminary data.</text>
</comment>
<dbReference type="Proteomes" id="UP000830835">
    <property type="component" value="Unassembled WGS sequence"/>
</dbReference>
<keyword evidence="2" id="KW-1185">Reference proteome</keyword>
<gene>
    <name evidence="1" type="ORF">JX360_16545</name>
</gene>
<evidence type="ECO:0000313" key="1">
    <source>
        <dbReference type="EMBL" id="MCJ2544494.1"/>
    </source>
</evidence>
<proteinExistence type="predicted"/>
<sequence length="83" mass="8985">ADSGESGSVLSVVRAAGFSNSWFHSRLEEVSMFAFLSKIARAIIRVFTPAKSDLVEVGYQPITDDIYRIDGSACHVSDLESSS</sequence>
<organism evidence="1 2">
    <name type="scientific">Thermostichus vulcanus str. 'Rupite'</name>
    <dbReference type="NCBI Taxonomy" id="2813851"/>
    <lineage>
        <taxon>Bacteria</taxon>
        <taxon>Bacillati</taxon>
        <taxon>Cyanobacteriota</taxon>
        <taxon>Cyanophyceae</taxon>
        <taxon>Thermostichales</taxon>
        <taxon>Thermostichaceae</taxon>
        <taxon>Thermostichus</taxon>
    </lineage>
</organism>
<dbReference type="EMBL" id="JAFIRA010000071">
    <property type="protein sequence ID" value="MCJ2544494.1"/>
    <property type="molecule type" value="Genomic_DNA"/>
</dbReference>
<dbReference type="RefSeq" id="WP_244353129.1">
    <property type="nucleotide sequence ID" value="NZ_JAFIRA010000071.1"/>
</dbReference>
<name>A0ABT0CFD2_THEVL</name>